<sequence length="849" mass="95157">MSWIKKMLSFLQDQEEGKVEYKSSPSKNEKLIYKKELDAKMVYQYPKGEFGFPLISDESIESTDPHDQHLKRRENHAKRPIRNEMDDYETPEKLKSDAFKKPFIPTEVPSPVYGFRNRPKVKEQEIEYELPDSKKRASRSTNVVESPQKPLTDEQKVVESSNDDINKDQYPKFTEENTVVQKNIPSESPSILEEELIVRPEVQQPYTIHTDLPDEAVSSPEPTQNKVAGKIDPQNFKSIMKPSEETLPSNEEQNMHEKKCTDQHEALREPEPPSVKQEDQQPKSKVKTLKQQPQPVKEKKPGQLPFNVMMLKQDRRKLKSKEATPSTPSTLNTEKAEPSVQSTPKKDVQPEVGNKEAESVSIPTATLQSKEEDPAYYAFPSMDLLTSPIHTEVDHAWLNEQAELLDETLFHFNVNAKVRHVTQGPSVTRFEIFPEKGVKVSKVTGLTDDIKLSLAARDIRMEAPIPGKTAIGIEIPNPTSRPVALKEILDHQAFKESTATLPIALGLDIEGQPVVTDIGKMPHGLIAGATGSGKSVCINSILVSLLYHSSPDDLRLLLIDPKMVELAPYNHIPHLVSPVITDVKAATAALKWSVEEMERRYQLFAHAGVRDIGRYNQKAKEARQFGQKLPYLVIIIDELADLMMMSPADVEESICRIAQKARACGIHLLIATQRPSVDVITGLIKANVPTRVAFSVSSQVDSRTIIDQPGADRLLGRGDMLFLGNGASKPVRLQGTFVSDDEIDAVVAHARKEREVNYLFHQEELLAKVEIQDEGDELLMDACELVVTQGGASTSLLQRHFRIGYNRAARLIDLMQKQGWISEAKGSKPRDVLMTAEDLRSLQETGTSS</sequence>
<evidence type="ECO:0000256" key="2">
    <source>
        <dbReference type="ARBA" id="ARBA00022741"/>
    </source>
</evidence>
<dbReference type="Gene3D" id="3.30.980.40">
    <property type="match status" value="1"/>
</dbReference>
<evidence type="ECO:0000256" key="1">
    <source>
        <dbReference type="ARBA" id="ARBA00006474"/>
    </source>
</evidence>
<dbReference type="InterPro" id="IPR036388">
    <property type="entry name" value="WH-like_DNA-bd_sf"/>
</dbReference>
<feature type="compositionally biased region" description="Basic and acidic residues" evidence="7">
    <location>
        <begin position="344"/>
        <end position="358"/>
    </location>
</feature>
<dbReference type="PANTHER" id="PTHR22683:SF42">
    <property type="entry name" value="DNA TRANSLOCASE SFTA"/>
    <property type="match status" value="1"/>
</dbReference>
<dbReference type="PROSITE" id="PS50901">
    <property type="entry name" value="FTSK"/>
    <property type="match status" value="1"/>
</dbReference>
<keyword evidence="2 6" id="KW-0547">Nucleotide-binding</keyword>
<dbReference type="Proteomes" id="UP001556040">
    <property type="component" value="Unassembled WGS sequence"/>
</dbReference>
<dbReference type="RefSeq" id="WP_367778031.1">
    <property type="nucleotide sequence ID" value="NZ_JBFMIA010000001.1"/>
</dbReference>
<dbReference type="InterPro" id="IPR018541">
    <property type="entry name" value="Ftsk_gamma"/>
</dbReference>
<keyword evidence="10" id="KW-1185">Reference proteome</keyword>
<comment type="caution">
    <text evidence="9">The sequence shown here is derived from an EMBL/GenBank/DDBJ whole genome shotgun (WGS) entry which is preliminary data.</text>
</comment>
<feature type="binding site" evidence="6">
    <location>
        <begin position="528"/>
        <end position="535"/>
    </location>
    <ligand>
        <name>ATP</name>
        <dbReference type="ChEBI" id="CHEBI:30616"/>
    </ligand>
</feature>
<reference evidence="9 10" key="1">
    <citation type="journal article" date="1979" name="Int. J. Syst. Evol. Microbiol.">
        <title>Bacillus globisporus subsp. marinus subsp. nov.</title>
        <authorList>
            <person name="Liu H."/>
        </authorList>
    </citation>
    <scope>NUCLEOTIDE SEQUENCE [LARGE SCALE GENOMIC DNA]</scope>
    <source>
        <strain evidence="9 10">DSM 1297</strain>
    </source>
</reference>
<protein>
    <submittedName>
        <fullName evidence="9">DNA translocase FtsK</fullName>
    </submittedName>
</protein>
<dbReference type="InterPro" id="IPR027417">
    <property type="entry name" value="P-loop_NTPase"/>
</dbReference>
<feature type="compositionally biased region" description="Polar residues" evidence="7">
    <location>
        <begin position="323"/>
        <end position="343"/>
    </location>
</feature>
<dbReference type="Gene3D" id="1.10.10.10">
    <property type="entry name" value="Winged helix-like DNA-binding domain superfamily/Winged helix DNA-binding domain"/>
    <property type="match status" value="1"/>
</dbReference>
<dbReference type="InterPro" id="IPR050206">
    <property type="entry name" value="FtsK/SpoIIIE/SftA"/>
</dbReference>
<evidence type="ECO:0000256" key="4">
    <source>
        <dbReference type="ARBA" id="ARBA00022840"/>
    </source>
</evidence>
<dbReference type="Pfam" id="PF17854">
    <property type="entry name" value="FtsK_alpha"/>
    <property type="match status" value="1"/>
</dbReference>
<evidence type="ECO:0000256" key="3">
    <source>
        <dbReference type="ARBA" id="ARBA00022829"/>
    </source>
</evidence>
<dbReference type="InterPro" id="IPR002543">
    <property type="entry name" value="FtsK_dom"/>
</dbReference>
<dbReference type="SMART" id="SM00382">
    <property type="entry name" value="AAA"/>
    <property type="match status" value="1"/>
</dbReference>
<evidence type="ECO:0000256" key="6">
    <source>
        <dbReference type="PROSITE-ProRule" id="PRU00289"/>
    </source>
</evidence>
<dbReference type="EMBL" id="JBFMIA010000001">
    <property type="protein sequence ID" value="MEW9500714.1"/>
    <property type="molecule type" value="Genomic_DNA"/>
</dbReference>
<dbReference type="InterPro" id="IPR041027">
    <property type="entry name" value="FtsK_alpha"/>
</dbReference>
<evidence type="ECO:0000256" key="7">
    <source>
        <dbReference type="SAM" id="MobiDB-lite"/>
    </source>
</evidence>
<organism evidence="9 10">
    <name type="scientific">Jeotgalibacillus marinus</name>
    <dbReference type="NCBI Taxonomy" id="86667"/>
    <lineage>
        <taxon>Bacteria</taxon>
        <taxon>Bacillati</taxon>
        <taxon>Bacillota</taxon>
        <taxon>Bacilli</taxon>
        <taxon>Bacillales</taxon>
        <taxon>Caryophanaceae</taxon>
        <taxon>Jeotgalibacillus</taxon>
    </lineage>
</organism>
<dbReference type="InterPro" id="IPR003593">
    <property type="entry name" value="AAA+_ATPase"/>
</dbReference>
<feature type="domain" description="FtsK" evidence="8">
    <location>
        <begin position="511"/>
        <end position="703"/>
    </location>
</feature>
<dbReference type="SUPFAM" id="SSF46785">
    <property type="entry name" value="Winged helix' DNA-binding domain"/>
    <property type="match status" value="1"/>
</dbReference>
<feature type="compositionally biased region" description="Basic and acidic residues" evidence="7">
    <location>
        <begin position="164"/>
        <end position="175"/>
    </location>
</feature>
<keyword evidence="5" id="KW-0238">DNA-binding</keyword>
<dbReference type="SUPFAM" id="SSF52540">
    <property type="entry name" value="P-loop containing nucleoside triphosphate hydrolases"/>
    <property type="match status" value="1"/>
</dbReference>
<gene>
    <name evidence="9" type="ORF">AB1471_02735</name>
</gene>
<proteinExistence type="inferred from homology"/>
<evidence type="ECO:0000313" key="10">
    <source>
        <dbReference type="Proteomes" id="UP001556040"/>
    </source>
</evidence>
<keyword evidence="3" id="KW-0159">Chromosome partition</keyword>
<name>A0ABV3Q048_9BACL</name>
<evidence type="ECO:0000256" key="5">
    <source>
        <dbReference type="ARBA" id="ARBA00023125"/>
    </source>
</evidence>
<accession>A0ABV3Q048</accession>
<feature type="compositionally biased region" description="Basic and acidic residues" evidence="7">
    <location>
        <begin position="253"/>
        <end position="282"/>
    </location>
</feature>
<dbReference type="InterPro" id="IPR036390">
    <property type="entry name" value="WH_DNA-bd_sf"/>
</dbReference>
<evidence type="ECO:0000313" key="9">
    <source>
        <dbReference type="EMBL" id="MEW9500714.1"/>
    </source>
</evidence>
<dbReference type="Pfam" id="PF01580">
    <property type="entry name" value="FtsK_SpoIIIE"/>
    <property type="match status" value="1"/>
</dbReference>
<feature type="region of interest" description="Disordered" evidence="7">
    <location>
        <begin position="57"/>
        <end position="367"/>
    </location>
</feature>
<keyword evidence="4 6" id="KW-0067">ATP-binding</keyword>
<feature type="compositionally biased region" description="Basic and acidic residues" evidence="7">
    <location>
        <begin position="120"/>
        <end position="135"/>
    </location>
</feature>
<evidence type="ECO:0000259" key="8">
    <source>
        <dbReference type="PROSITE" id="PS50901"/>
    </source>
</evidence>
<dbReference type="PANTHER" id="PTHR22683">
    <property type="entry name" value="SPORULATION PROTEIN RELATED"/>
    <property type="match status" value="1"/>
</dbReference>
<comment type="similarity">
    <text evidence="1">Belongs to the FtsK/SpoIIIE/SftA family.</text>
</comment>
<dbReference type="Gene3D" id="3.40.50.300">
    <property type="entry name" value="P-loop containing nucleotide triphosphate hydrolases"/>
    <property type="match status" value="1"/>
</dbReference>
<dbReference type="SMART" id="SM00843">
    <property type="entry name" value="Ftsk_gamma"/>
    <property type="match status" value="1"/>
</dbReference>
<feature type="compositionally biased region" description="Basic and acidic residues" evidence="7">
    <location>
        <begin position="81"/>
        <end position="100"/>
    </location>
</feature>
<feature type="compositionally biased region" description="Basic residues" evidence="7">
    <location>
        <begin position="69"/>
        <end position="80"/>
    </location>
</feature>
<dbReference type="Pfam" id="PF09397">
    <property type="entry name" value="FtsK_gamma"/>
    <property type="match status" value="1"/>
</dbReference>